<reference evidence="2" key="1">
    <citation type="journal article" date="2014" name="Int. J. Syst. Evol. Microbiol.">
        <title>Complete genome sequence of Corynebacterium casei LMG S-19264T (=DSM 44701T), isolated from a smear-ripened cheese.</title>
        <authorList>
            <consortium name="US DOE Joint Genome Institute (JGI-PGF)"/>
            <person name="Walter F."/>
            <person name="Albersmeier A."/>
            <person name="Kalinowski J."/>
            <person name="Ruckert C."/>
        </authorList>
    </citation>
    <scope>NUCLEOTIDE SEQUENCE</scope>
    <source>
        <strain evidence="2">CGMCC 1.12827</strain>
    </source>
</reference>
<accession>A0A916WUZ2</accession>
<evidence type="ECO:0000313" key="3">
    <source>
        <dbReference type="Proteomes" id="UP000621454"/>
    </source>
</evidence>
<comment type="caution">
    <text evidence="2">The sequence shown here is derived from an EMBL/GenBank/DDBJ whole genome shotgun (WGS) entry which is preliminary data.</text>
</comment>
<evidence type="ECO:0000313" key="2">
    <source>
        <dbReference type="EMBL" id="GGB34772.1"/>
    </source>
</evidence>
<organism evidence="2 3">
    <name type="scientific">Gordonia jinhuaensis</name>
    <dbReference type="NCBI Taxonomy" id="1517702"/>
    <lineage>
        <taxon>Bacteria</taxon>
        <taxon>Bacillati</taxon>
        <taxon>Actinomycetota</taxon>
        <taxon>Actinomycetes</taxon>
        <taxon>Mycobacteriales</taxon>
        <taxon>Gordoniaceae</taxon>
        <taxon>Gordonia</taxon>
    </lineage>
</organism>
<dbReference type="EMBL" id="BMGC01000015">
    <property type="protein sequence ID" value="GGB34772.1"/>
    <property type="molecule type" value="Genomic_DNA"/>
</dbReference>
<dbReference type="RefSeq" id="WP_188586780.1">
    <property type="nucleotide sequence ID" value="NZ_BMGC01000015.1"/>
</dbReference>
<dbReference type="Pfam" id="PF17240">
    <property type="entry name" value="DUF5313"/>
    <property type="match status" value="1"/>
</dbReference>
<sequence>MNAKAAADRPNIVQYVLYCYGKRLPASMSDWVIRDLSGPGAALRMVIRWAIPCILLLLPFMFVPGGWYVRSGMTIPILIPYIYFAVALNGVYRRHRLSQHGLDPELAGLQARKRDELRRIEYERQHRW</sequence>
<dbReference type="Proteomes" id="UP000621454">
    <property type="component" value="Unassembled WGS sequence"/>
</dbReference>
<evidence type="ECO:0008006" key="4">
    <source>
        <dbReference type="Google" id="ProtNLM"/>
    </source>
</evidence>
<keyword evidence="1" id="KW-0472">Membrane</keyword>
<dbReference type="InterPro" id="IPR035197">
    <property type="entry name" value="DUF5313"/>
</dbReference>
<proteinExistence type="predicted"/>
<reference evidence="2" key="2">
    <citation type="submission" date="2020-09" db="EMBL/GenBank/DDBJ databases">
        <authorList>
            <person name="Sun Q."/>
            <person name="Zhou Y."/>
        </authorList>
    </citation>
    <scope>NUCLEOTIDE SEQUENCE</scope>
    <source>
        <strain evidence="2">CGMCC 1.12827</strain>
    </source>
</reference>
<protein>
    <recommendedName>
        <fullName evidence="4">DUF5313 domain-containing protein</fullName>
    </recommendedName>
</protein>
<keyword evidence="1" id="KW-0812">Transmembrane</keyword>
<gene>
    <name evidence="2" type="ORF">GCM10011489_23580</name>
</gene>
<keyword evidence="1" id="KW-1133">Transmembrane helix</keyword>
<name>A0A916WUZ2_9ACTN</name>
<dbReference type="AlphaFoldDB" id="A0A916WUZ2"/>
<feature type="transmembrane region" description="Helical" evidence="1">
    <location>
        <begin position="46"/>
        <end position="67"/>
    </location>
</feature>
<keyword evidence="3" id="KW-1185">Reference proteome</keyword>
<feature type="transmembrane region" description="Helical" evidence="1">
    <location>
        <begin position="73"/>
        <end position="92"/>
    </location>
</feature>
<evidence type="ECO:0000256" key="1">
    <source>
        <dbReference type="SAM" id="Phobius"/>
    </source>
</evidence>